<evidence type="ECO:0000256" key="1">
    <source>
        <dbReference type="SAM" id="MobiDB-lite"/>
    </source>
</evidence>
<dbReference type="EMBL" id="FOVJ01000001">
    <property type="protein sequence ID" value="SFN25935.1"/>
    <property type="molecule type" value="Genomic_DNA"/>
</dbReference>
<feature type="domain" description="Calcium-dependent cell adhesion molecule N-terminal" evidence="3">
    <location>
        <begin position="79"/>
        <end position="166"/>
    </location>
</feature>
<evidence type="ECO:0000259" key="3">
    <source>
        <dbReference type="Pfam" id="PF08964"/>
    </source>
</evidence>
<keyword evidence="2" id="KW-0732">Signal</keyword>
<organism evidence="4 5">
    <name type="scientific">Nitrosospira briensis</name>
    <dbReference type="NCBI Taxonomy" id="35799"/>
    <lineage>
        <taxon>Bacteria</taxon>
        <taxon>Pseudomonadati</taxon>
        <taxon>Pseudomonadota</taxon>
        <taxon>Betaproteobacteria</taxon>
        <taxon>Nitrosomonadales</taxon>
        <taxon>Nitrosomonadaceae</taxon>
        <taxon>Nitrosospira</taxon>
    </lineage>
</organism>
<dbReference type="SUPFAM" id="SSF49695">
    <property type="entry name" value="gamma-Crystallin-like"/>
    <property type="match status" value="1"/>
</dbReference>
<dbReference type="OrthoDB" id="9156463at2"/>
<gene>
    <name evidence="4" type="ORF">SAMN05216386_0164</name>
</gene>
<dbReference type="GO" id="GO:0016020">
    <property type="term" value="C:membrane"/>
    <property type="evidence" value="ECO:0007669"/>
    <property type="project" value="InterPro"/>
</dbReference>
<dbReference type="InterPro" id="IPR015059">
    <property type="entry name" value="Ca_cell_adhesion_N_dom"/>
</dbReference>
<evidence type="ECO:0000256" key="2">
    <source>
        <dbReference type="SAM" id="SignalP"/>
    </source>
</evidence>
<feature type="region of interest" description="Disordered" evidence="1">
    <location>
        <begin position="32"/>
        <end position="51"/>
    </location>
</feature>
<keyword evidence="5" id="KW-1185">Reference proteome</keyword>
<dbReference type="RefSeq" id="WP_074793645.1">
    <property type="nucleotide sequence ID" value="NZ_FOVJ01000001.1"/>
</dbReference>
<dbReference type="GO" id="GO:0098609">
    <property type="term" value="P:cell-cell adhesion"/>
    <property type="evidence" value="ECO:0007669"/>
    <property type="project" value="InterPro"/>
</dbReference>
<dbReference type="Pfam" id="PF08964">
    <property type="entry name" value="Crystall_3"/>
    <property type="match status" value="1"/>
</dbReference>
<dbReference type="Proteomes" id="UP000183107">
    <property type="component" value="Unassembled WGS sequence"/>
</dbReference>
<protein>
    <submittedName>
        <fullName evidence="4">Beta/Gamma crystallin</fullName>
    </submittedName>
</protein>
<dbReference type="InterPro" id="IPR011024">
    <property type="entry name" value="G_crystallin-like"/>
</dbReference>
<feature type="chain" id="PRO_5010357847" evidence="2">
    <location>
        <begin position="29"/>
        <end position="171"/>
    </location>
</feature>
<dbReference type="AlphaFoldDB" id="A0A1I4XJD8"/>
<sequence>MNNPKISRNFLTALAVVFVICAAPAVNAQEMPDRPVMNKKPEPVEKKSQSGTKDGKIIIEVPVLMLVPMKVSTDLENKGCWVKFYEKKDYEGDSLMLSGPLNLPRLVGPFGADWENKVRSIKTGPKTNVTIYDNRDFRDQNKFLDPGSNIPDMSKQMGFFDDFRSMMLSCI</sequence>
<reference evidence="5" key="1">
    <citation type="submission" date="2016-10" db="EMBL/GenBank/DDBJ databases">
        <authorList>
            <person name="Varghese N."/>
        </authorList>
    </citation>
    <scope>NUCLEOTIDE SEQUENCE [LARGE SCALE GENOMIC DNA]</scope>
    <source>
        <strain evidence="5">Nsp8</strain>
    </source>
</reference>
<accession>A0A1I4XJD8</accession>
<evidence type="ECO:0000313" key="5">
    <source>
        <dbReference type="Proteomes" id="UP000183107"/>
    </source>
</evidence>
<proteinExistence type="predicted"/>
<evidence type="ECO:0000313" key="4">
    <source>
        <dbReference type="EMBL" id="SFN25935.1"/>
    </source>
</evidence>
<feature type="compositionally biased region" description="Basic and acidic residues" evidence="1">
    <location>
        <begin position="39"/>
        <end position="51"/>
    </location>
</feature>
<dbReference type="Gene3D" id="2.60.20.10">
    <property type="entry name" value="Crystallins"/>
    <property type="match status" value="1"/>
</dbReference>
<name>A0A1I4XJD8_9PROT</name>
<feature type="signal peptide" evidence="2">
    <location>
        <begin position="1"/>
        <end position="28"/>
    </location>
</feature>